<evidence type="ECO:0000313" key="1">
    <source>
        <dbReference type="EMBL" id="VDM73698.1"/>
    </source>
</evidence>
<proteinExistence type="predicted"/>
<sequence length="98" mass="10663">MLMSKHFANVFAAGDCMNTPNAKTAAAVSSHLKTIEKNLGAAMEGKEMPAKYDGYASCPLIVGRHRGILAEFNSKGPMETFPINQAKGGFYAFLMKRY</sequence>
<dbReference type="PANTHER" id="PTHR10632">
    <property type="entry name" value="SULFIDE:QUINONE OXIDOREDUCTASE"/>
    <property type="match status" value="1"/>
</dbReference>
<gene>
    <name evidence="1" type="ORF">SVUK_LOCUS8696</name>
</gene>
<reference evidence="1 2" key="1">
    <citation type="submission" date="2018-11" db="EMBL/GenBank/DDBJ databases">
        <authorList>
            <consortium name="Pathogen Informatics"/>
        </authorList>
    </citation>
    <scope>NUCLEOTIDE SEQUENCE [LARGE SCALE GENOMIC DNA]</scope>
</reference>
<dbReference type="AlphaFoldDB" id="A0A3P7L395"/>
<dbReference type="GO" id="GO:0005739">
    <property type="term" value="C:mitochondrion"/>
    <property type="evidence" value="ECO:0007669"/>
    <property type="project" value="TreeGrafter"/>
</dbReference>
<feature type="non-terminal residue" evidence="1">
    <location>
        <position position="98"/>
    </location>
</feature>
<accession>A0A3P7L395</accession>
<dbReference type="GO" id="GO:0070224">
    <property type="term" value="F:sulfide:quinone oxidoreductase activity"/>
    <property type="evidence" value="ECO:0007669"/>
    <property type="project" value="TreeGrafter"/>
</dbReference>
<dbReference type="GO" id="GO:0071949">
    <property type="term" value="F:FAD binding"/>
    <property type="evidence" value="ECO:0007669"/>
    <property type="project" value="TreeGrafter"/>
</dbReference>
<protein>
    <recommendedName>
        <fullName evidence="3">FAD/NAD(P)-binding domain-containing protein</fullName>
    </recommendedName>
</protein>
<dbReference type="InterPro" id="IPR015904">
    <property type="entry name" value="Sulphide_quinone_reductase"/>
</dbReference>
<name>A0A3P7L395_STRVU</name>
<dbReference type="Gene3D" id="3.50.50.100">
    <property type="match status" value="1"/>
</dbReference>
<organism evidence="1 2">
    <name type="scientific">Strongylus vulgaris</name>
    <name type="common">Blood worm</name>
    <dbReference type="NCBI Taxonomy" id="40348"/>
    <lineage>
        <taxon>Eukaryota</taxon>
        <taxon>Metazoa</taxon>
        <taxon>Ecdysozoa</taxon>
        <taxon>Nematoda</taxon>
        <taxon>Chromadorea</taxon>
        <taxon>Rhabditida</taxon>
        <taxon>Rhabditina</taxon>
        <taxon>Rhabditomorpha</taxon>
        <taxon>Strongyloidea</taxon>
        <taxon>Strongylidae</taxon>
        <taxon>Strongylus</taxon>
    </lineage>
</organism>
<dbReference type="PANTHER" id="PTHR10632:SF2">
    <property type="entry name" value="SULFIDE:QUINONE OXIDOREDUCTASE, MITOCHONDRIAL"/>
    <property type="match status" value="1"/>
</dbReference>
<evidence type="ECO:0008006" key="3">
    <source>
        <dbReference type="Google" id="ProtNLM"/>
    </source>
</evidence>
<evidence type="ECO:0000313" key="2">
    <source>
        <dbReference type="Proteomes" id="UP000270094"/>
    </source>
</evidence>
<keyword evidence="2" id="KW-1185">Reference proteome</keyword>
<dbReference type="Proteomes" id="UP000270094">
    <property type="component" value="Unassembled WGS sequence"/>
</dbReference>
<dbReference type="EMBL" id="UYYB01031992">
    <property type="protein sequence ID" value="VDM73698.1"/>
    <property type="molecule type" value="Genomic_DNA"/>
</dbReference>
<dbReference type="OrthoDB" id="5376590at2759"/>
<dbReference type="GO" id="GO:0070221">
    <property type="term" value="P:sulfide oxidation, using sulfide:quinone oxidoreductase"/>
    <property type="evidence" value="ECO:0007669"/>
    <property type="project" value="TreeGrafter"/>
</dbReference>